<dbReference type="Gene3D" id="1.10.10.10">
    <property type="entry name" value="Winged helix-like DNA-binding domain superfamily/Winged helix DNA-binding domain"/>
    <property type="match status" value="1"/>
</dbReference>
<evidence type="ECO:0000256" key="3">
    <source>
        <dbReference type="ARBA" id="ARBA00023125"/>
    </source>
</evidence>
<accession>A0A5B2TEI9</accession>
<dbReference type="InterPro" id="IPR036390">
    <property type="entry name" value="WH_DNA-bd_sf"/>
</dbReference>
<dbReference type="Proteomes" id="UP000322110">
    <property type="component" value="Unassembled WGS sequence"/>
</dbReference>
<comment type="caution">
    <text evidence="6">The sequence shown here is derived from an EMBL/GenBank/DDBJ whole genome shotgun (WGS) entry which is preliminary data.</text>
</comment>
<dbReference type="PANTHER" id="PTHR30427">
    <property type="entry name" value="TRANSCRIPTIONAL ACTIVATOR PROTEIN LYSR"/>
    <property type="match status" value="1"/>
</dbReference>
<evidence type="ECO:0000313" key="6">
    <source>
        <dbReference type="EMBL" id="KAA2212220.1"/>
    </source>
</evidence>
<dbReference type="OrthoDB" id="9806538at2"/>
<comment type="similarity">
    <text evidence="1">Belongs to the LysR transcriptional regulatory family.</text>
</comment>
<dbReference type="PANTHER" id="PTHR30427:SF1">
    <property type="entry name" value="TRANSCRIPTIONAL ACTIVATOR PROTEIN LYSR"/>
    <property type="match status" value="1"/>
</dbReference>
<reference evidence="6 7" key="1">
    <citation type="journal article" date="2015" name="Int. J. Syst. Evol. Microbiol.">
        <title>Roseomonas oryzae sp. nov., isolated from paddy rhizosphere soil.</title>
        <authorList>
            <person name="Ramaprasad E.V."/>
            <person name="Sasikala Ch."/>
            <person name="Ramana Ch.V."/>
        </authorList>
    </citation>
    <scope>NUCLEOTIDE SEQUENCE [LARGE SCALE GENOMIC DNA]</scope>
    <source>
        <strain evidence="6 7">KCTC 42542</strain>
    </source>
</reference>
<protein>
    <submittedName>
        <fullName evidence="6">LysR family transcriptional regulator</fullName>
    </submittedName>
</protein>
<feature type="domain" description="HTH lysR-type" evidence="5">
    <location>
        <begin position="3"/>
        <end position="60"/>
    </location>
</feature>
<evidence type="ECO:0000256" key="4">
    <source>
        <dbReference type="ARBA" id="ARBA00023163"/>
    </source>
</evidence>
<dbReference type="InterPro" id="IPR036388">
    <property type="entry name" value="WH-like_DNA-bd_sf"/>
</dbReference>
<organism evidence="6 7">
    <name type="scientific">Teichococcus oryzae</name>
    <dbReference type="NCBI Taxonomy" id="1608942"/>
    <lineage>
        <taxon>Bacteria</taxon>
        <taxon>Pseudomonadati</taxon>
        <taxon>Pseudomonadota</taxon>
        <taxon>Alphaproteobacteria</taxon>
        <taxon>Acetobacterales</taxon>
        <taxon>Roseomonadaceae</taxon>
        <taxon>Roseomonas</taxon>
    </lineage>
</organism>
<dbReference type="Pfam" id="PF03466">
    <property type="entry name" value="LysR_substrate"/>
    <property type="match status" value="1"/>
</dbReference>
<dbReference type="EMBL" id="VUKA01000010">
    <property type="protein sequence ID" value="KAA2212220.1"/>
    <property type="molecule type" value="Genomic_DNA"/>
</dbReference>
<keyword evidence="4" id="KW-0804">Transcription</keyword>
<name>A0A5B2TEI9_9PROT</name>
<sequence>MSLSFRQMEIVHAVSRHGSVTAAAAALGISQPAVSMMLRECSATAGFPLFLRKQGRLQATAETRVLLADLERVFEGVERINRLVEDMRDASIGSVHVAATPTLADNFLPPALAVFQRMRPRIQITIHTMDNLSVVDTVMQERVDFGLVLTPLGEPDARLVELCAGELICVVQPDHPLAGQGAVEPADLAPYPLISFSRSLPLGHLVEQTFRAAGVPRRIALEVNQSSVACALARAGIGVAVIDPFLLLDDRDHRVARLRLRPSTRVSAQALVPRNAALSRPALLLITTIRRSARAFRQRMAL</sequence>
<dbReference type="GO" id="GO:0043565">
    <property type="term" value="F:sequence-specific DNA binding"/>
    <property type="evidence" value="ECO:0007669"/>
    <property type="project" value="TreeGrafter"/>
</dbReference>
<evidence type="ECO:0000256" key="2">
    <source>
        <dbReference type="ARBA" id="ARBA00023015"/>
    </source>
</evidence>
<dbReference type="RefSeq" id="WP_149813323.1">
    <property type="nucleotide sequence ID" value="NZ_VUKA01000010.1"/>
</dbReference>
<keyword evidence="2" id="KW-0805">Transcription regulation</keyword>
<dbReference type="PROSITE" id="PS50931">
    <property type="entry name" value="HTH_LYSR"/>
    <property type="match status" value="1"/>
</dbReference>
<evidence type="ECO:0000256" key="1">
    <source>
        <dbReference type="ARBA" id="ARBA00009437"/>
    </source>
</evidence>
<proteinExistence type="inferred from homology"/>
<dbReference type="InterPro" id="IPR005119">
    <property type="entry name" value="LysR_subst-bd"/>
</dbReference>
<keyword evidence="3" id="KW-0238">DNA-binding</keyword>
<evidence type="ECO:0000259" key="5">
    <source>
        <dbReference type="PROSITE" id="PS50931"/>
    </source>
</evidence>
<dbReference type="SUPFAM" id="SSF46785">
    <property type="entry name" value="Winged helix' DNA-binding domain"/>
    <property type="match status" value="1"/>
</dbReference>
<dbReference type="SUPFAM" id="SSF53850">
    <property type="entry name" value="Periplasmic binding protein-like II"/>
    <property type="match status" value="1"/>
</dbReference>
<dbReference type="Pfam" id="PF00126">
    <property type="entry name" value="HTH_1"/>
    <property type="match status" value="1"/>
</dbReference>
<dbReference type="InterPro" id="IPR000847">
    <property type="entry name" value="LysR_HTH_N"/>
</dbReference>
<evidence type="ECO:0000313" key="7">
    <source>
        <dbReference type="Proteomes" id="UP000322110"/>
    </source>
</evidence>
<keyword evidence="7" id="KW-1185">Reference proteome</keyword>
<dbReference type="Gene3D" id="3.40.190.290">
    <property type="match status" value="1"/>
</dbReference>
<dbReference type="AlphaFoldDB" id="A0A5B2TEI9"/>
<dbReference type="GO" id="GO:0010628">
    <property type="term" value="P:positive regulation of gene expression"/>
    <property type="evidence" value="ECO:0007669"/>
    <property type="project" value="TreeGrafter"/>
</dbReference>
<gene>
    <name evidence="6" type="ORF">F0Q34_16410</name>
</gene>
<dbReference type="GO" id="GO:0003700">
    <property type="term" value="F:DNA-binding transcription factor activity"/>
    <property type="evidence" value="ECO:0007669"/>
    <property type="project" value="InterPro"/>
</dbReference>